<feature type="transmembrane region" description="Helical" evidence="1">
    <location>
        <begin position="59"/>
        <end position="77"/>
    </location>
</feature>
<gene>
    <name evidence="2" type="ORF">PbJCM13498_12710</name>
</gene>
<name>A0A5M4AXK2_9BACT</name>
<feature type="transmembrane region" description="Helical" evidence="1">
    <location>
        <begin position="34"/>
        <end position="53"/>
    </location>
</feature>
<evidence type="ECO:0000256" key="1">
    <source>
        <dbReference type="SAM" id="Phobius"/>
    </source>
</evidence>
<evidence type="ECO:0000313" key="3">
    <source>
        <dbReference type="Proteomes" id="UP000391834"/>
    </source>
</evidence>
<keyword evidence="3" id="KW-1185">Reference proteome</keyword>
<protein>
    <submittedName>
        <fullName evidence="2">Uncharacterized protein</fullName>
    </submittedName>
</protein>
<comment type="caution">
    <text evidence="2">The sequence shown here is derived from an EMBL/GenBank/DDBJ whole genome shotgun (WGS) entry which is preliminary data.</text>
</comment>
<organism evidence="2 3">
    <name type="scientific">Prolixibacter bellariivorans</name>
    <dbReference type="NCBI Taxonomy" id="314319"/>
    <lineage>
        <taxon>Bacteria</taxon>
        <taxon>Pseudomonadati</taxon>
        <taxon>Bacteroidota</taxon>
        <taxon>Bacteroidia</taxon>
        <taxon>Marinilabiliales</taxon>
        <taxon>Prolixibacteraceae</taxon>
        <taxon>Prolixibacter</taxon>
    </lineage>
</organism>
<keyword evidence="1" id="KW-1133">Transmembrane helix</keyword>
<sequence length="79" mass="9263">MTKISIKYKCTSYDLAEMKELVPGKNDSLLLKTWKLAAIVAMIYLTAISIFWYMKKFDFVVLVFVLFSFVHFLVREVES</sequence>
<keyword evidence="1" id="KW-0472">Membrane</keyword>
<keyword evidence="1" id="KW-0812">Transmembrane</keyword>
<accession>A0A5M4AXK2</accession>
<evidence type="ECO:0000313" key="2">
    <source>
        <dbReference type="EMBL" id="GET32408.1"/>
    </source>
</evidence>
<reference evidence="2 3" key="1">
    <citation type="submission" date="2019-10" db="EMBL/GenBank/DDBJ databases">
        <title>Prolixibacter strains distinguished by the presence of nitrate reductase genes were adept at nitrate-dependent anaerobic corrosion of metallic iron and carbon steel.</title>
        <authorList>
            <person name="Iino T."/>
            <person name="Shono N."/>
            <person name="Ito K."/>
            <person name="Nakamura R."/>
            <person name="Sueoka K."/>
            <person name="Harayama S."/>
            <person name="Ohkuma M."/>
        </authorList>
    </citation>
    <scope>NUCLEOTIDE SEQUENCE [LARGE SCALE GENOMIC DNA]</scope>
    <source>
        <strain evidence="2 3">JCM 13498</strain>
    </source>
</reference>
<dbReference type="EMBL" id="BLAX01000001">
    <property type="protein sequence ID" value="GET32408.1"/>
    <property type="molecule type" value="Genomic_DNA"/>
</dbReference>
<proteinExistence type="predicted"/>
<dbReference type="Proteomes" id="UP000391834">
    <property type="component" value="Unassembled WGS sequence"/>
</dbReference>
<dbReference type="AlphaFoldDB" id="A0A5M4AXK2"/>